<keyword evidence="1" id="KW-0472">Membrane</keyword>
<keyword evidence="1" id="KW-0812">Transmembrane</keyword>
<accession>G5SNQ2</accession>
<dbReference type="HOGENOM" id="CLU_2424239_0_0_10"/>
<evidence type="ECO:0000313" key="3">
    <source>
        <dbReference type="Proteomes" id="UP000003598"/>
    </source>
</evidence>
<dbReference type="AlphaFoldDB" id="G5SNQ2"/>
<feature type="transmembrane region" description="Helical" evidence="1">
    <location>
        <begin position="43"/>
        <end position="65"/>
    </location>
</feature>
<keyword evidence="1" id="KW-1133">Transmembrane helix</keyword>
<dbReference type="Proteomes" id="UP000003598">
    <property type="component" value="Unassembled WGS sequence"/>
</dbReference>
<organism evidence="2 3">
    <name type="scientific">Paraprevotella clara YIT 11840</name>
    <dbReference type="NCBI Taxonomy" id="762968"/>
    <lineage>
        <taxon>Bacteria</taxon>
        <taxon>Pseudomonadati</taxon>
        <taxon>Bacteroidota</taxon>
        <taxon>Bacteroidia</taxon>
        <taxon>Bacteroidales</taxon>
        <taxon>Prevotellaceae</taxon>
        <taxon>Paraprevotella</taxon>
    </lineage>
</organism>
<keyword evidence="3" id="KW-1185">Reference proteome</keyword>
<sequence length="91" mass="10867">MHKAGWGIWNLYPEKIIKGEFARLTDLHNCTFHLTKIGKNTKVYFILLTFLLDIHLQGFFITDFWSQNPSSLLYTCWQLYQKMQEYSVMSL</sequence>
<proteinExistence type="predicted"/>
<reference evidence="2 3" key="1">
    <citation type="submission" date="2011-03" db="EMBL/GenBank/DDBJ databases">
        <authorList>
            <person name="Weinstock G."/>
            <person name="Sodergren E."/>
            <person name="Clifton S."/>
            <person name="Fulton L."/>
            <person name="Fulton B."/>
            <person name="Courtney L."/>
            <person name="Fronick C."/>
            <person name="Harrison M."/>
            <person name="Strong C."/>
            <person name="Farmer C."/>
            <person name="Delahaunty K."/>
            <person name="Markovic C."/>
            <person name="Hall O."/>
            <person name="Minx P."/>
            <person name="Tomlinson C."/>
            <person name="Mitreva M."/>
            <person name="Hou S."/>
            <person name="Chen J."/>
            <person name="Wollam A."/>
            <person name="Pepin K.H."/>
            <person name="Johnson M."/>
            <person name="Bhonagiri V."/>
            <person name="Zhang X."/>
            <person name="Suruliraj S."/>
            <person name="Warren W."/>
            <person name="Chinwalla A."/>
            <person name="Mardis E.R."/>
            <person name="Wilson R.K."/>
        </authorList>
    </citation>
    <scope>NUCLEOTIDE SEQUENCE [LARGE SCALE GENOMIC DNA]</scope>
    <source>
        <strain evidence="2 3">YIT 11840</strain>
    </source>
</reference>
<dbReference type="EMBL" id="AFFY01000015">
    <property type="protein sequence ID" value="EHH01318.1"/>
    <property type="molecule type" value="Genomic_DNA"/>
</dbReference>
<comment type="caution">
    <text evidence="2">The sequence shown here is derived from an EMBL/GenBank/DDBJ whole genome shotgun (WGS) entry which is preliminary data.</text>
</comment>
<evidence type="ECO:0000256" key="1">
    <source>
        <dbReference type="SAM" id="Phobius"/>
    </source>
</evidence>
<protein>
    <submittedName>
        <fullName evidence="2">Uncharacterized protein</fullName>
    </submittedName>
</protein>
<name>G5SNQ2_9BACT</name>
<evidence type="ECO:0000313" key="2">
    <source>
        <dbReference type="EMBL" id="EHH01318.1"/>
    </source>
</evidence>
<dbReference type="STRING" id="762968.HMPREF9441_00983"/>
<gene>
    <name evidence="2" type="ORF">HMPREF9441_00983</name>
</gene>